<name>Q69MS2_ORYSJ</name>
<dbReference type="EMBL" id="AP005740">
    <property type="protein sequence ID" value="BAD33843.1"/>
    <property type="molecule type" value="Genomic_DNA"/>
</dbReference>
<evidence type="ECO:0000313" key="3">
    <source>
        <dbReference type="Proteomes" id="UP000000763"/>
    </source>
</evidence>
<accession>Q69MS2</accession>
<gene>
    <name evidence="2" type="primary">P0015A04.12</name>
</gene>
<dbReference type="Proteomes" id="UP000000763">
    <property type="component" value="Chromosome 8"/>
</dbReference>
<evidence type="ECO:0000256" key="1">
    <source>
        <dbReference type="SAM" id="MobiDB-lite"/>
    </source>
</evidence>
<sequence>MWRRGTVPSNQSRIFDMRRRGSNQDLHNGRPRQRHERYELAAIELQPPLPLSSYRHHLLRPDPMRRGHGVAVGGGSVELHRHRLKARYGKEWRGSGTR</sequence>
<dbReference type="AlphaFoldDB" id="Q69MS2"/>
<reference evidence="3" key="1">
    <citation type="journal article" date="2005" name="Nature">
        <title>The map-based sequence of the rice genome.</title>
        <authorList>
            <consortium name="International rice genome sequencing project (IRGSP)"/>
            <person name="Matsumoto T."/>
            <person name="Wu J."/>
            <person name="Kanamori H."/>
            <person name="Katayose Y."/>
            <person name="Fujisawa M."/>
            <person name="Namiki N."/>
            <person name="Mizuno H."/>
            <person name="Yamamoto K."/>
            <person name="Antonio B.A."/>
            <person name="Baba T."/>
            <person name="Sakata K."/>
            <person name="Nagamura Y."/>
            <person name="Aoki H."/>
            <person name="Arikawa K."/>
            <person name="Arita K."/>
            <person name="Bito T."/>
            <person name="Chiden Y."/>
            <person name="Fujitsuka N."/>
            <person name="Fukunaka R."/>
            <person name="Hamada M."/>
            <person name="Harada C."/>
            <person name="Hayashi A."/>
            <person name="Hijishita S."/>
            <person name="Honda M."/>
            <person name="Hosokawa S."/>
            <person name="Ichikawa Y."/>
            <person name="Idonuma A."/>
            <person name="Iijima M."/>
            <person name="Ikeda M."/>
            <person name="Ikeno M."/>
            <person name="Ito K."/>
            <person name="Ito S."/>
            <person name="Ito T."/>
            <person name="Ito Y."/>
            <person name="Ito Y."/>
            <person name="Iwabuchi A."/>
            <person name="Kamiya K."/>
            <person name="Karasawa W."/>
            <person name="Kurita K."/>
            <person name="Katagiri S."/>
            <person name="Kikuta A."/>
            <person name="Kobayashi H."/>
            <person name="Kobayashi N."/>
            <person name="Machita K."/>
            <person name="Maehara T."/>
            <person name="Masukawa M."/>
            <person name="Mizubayashi T."/>
            <person name="Mukai Y."/>
            <person name="Nagasaki H."/>
            <person name="Nagata Y."/>
            <person name="Naito S."/>
            <person name="Nakashima M."/>
            <person name="Nakama Y."/>
            <person name="Nakamichi Y."/>
            <person name="Nakamura M."/>
            <person name="Meguro A."/>
            <person name="Negishi M."/>
            <person name="Ohta I."/>
            <person name="Ohta T."/>
            <person name="Okamoto M."/>
            <person name="Ono N."/>
            <person name="Saji S."/>
            <person name="Sakaguchi M."/>
            <person name="Sakai K."/>
            <person name="Shibata M."/>
            <person name="Shimokawa T."/>
            <person name="Song J."/>
            <person name="Takazaki Y."/>
            <person name="Terasawa K."/>
            <person name="Tsugane M."/>
            <person name="Tsuji K."/>
            <person name="Ueda S."/>
            <person name="Waki K."/>
            <person name="Yamagata H."/>
            <person name="Yamamoto M."/>
            <person name="Yamamoto S."/>
            <person name="Yamane H."/>
            <person name="Yoshiki S."/>
            <person name="Yoshihara R."/>
            <person name="Yukawa K."/>
            <person name="Zhong H."/>
            <person name="Yano M."/>
            <person name="Yuan Q."/>
            <person name="Ouyang S."/>
            <person name="Liu J."/>
            <person name="Jones K.M."/>
            <person name="Gansberger K."/>
            <person name="Moffat K."/>
            <person name="Hill J."/>
            <person name="Bera J."/>
            <person name="Fadrosh D."/>
            <person name="Jin S."/>
            <person name="Johri S."/>
            <person name="Kim M."/>
            <person name="Overton L."/>
            <person name="Reardon M."/>
            <person name="Tsitrin T."/>
            <person name="Vuong H."/>
            <person name="Weaver B."/>
            <person name="Ciecko A."/>
            <person name="Tallon L."/>
            <person name="Jackson J."/>
            <person name="Pai G."/>
            <person name="Aken S.V."/>
            <person name="Utterback T."/>
            <person name="Reidmuller S."/>
            <person name="Feldblyum T."/>
            <person name="Hsiao J."/>
            <person name="Zismann V."/>
            <person name="Iobst S."/>
            <person name="de Vazeille A.R."/>
            <person name="Buell C.R."/>
            <person name="Ying K."/>
            <person name="Li Y."/>
            <person name="Lu T."/>
            <person name="Huang Y."/>
            <person name="Zhao Q."/>
            <person name="Feng Q."/>
            <person name="Zhang L."/>
            <person name="Zhu J."/>
            <person name="Weng Q."/>
            <person name="Mu J."/>
            <person name="Lu Y."/>
            <person name="Fan D."/>
            <person name="Liu Y."/>
            <person name="Guan J."/>
            <person name="Zhang Y."/>
            <person name="Yu S."/>
            <person name="Liu X."/>
            <person name="Zhang Y."/>
            <person name="Hong G."/>
            <person name="Han B."/>
            <person name="Choisne N."/>
            <person name="Demange N."/>
            <person name="Orjeda G."/>
            <person name="Samain S."/>
            <person name="Cattolico L."/>
            <person name="Pelletier E."/>
            <person name="Couloux A."/>
            <person name="Segurens B."/>
            <person name="Wincker P."/>
            <person name="D'Hont A."/>
            <person name="Scarpelli C."/>
            <person name="Weissenbach J."/>
            <person name="Salanoubat M."/>
            <person name="Quetier F."/>
            <person name="Yu Y."/>
            <person name="Kim H.R."/>
            <person name="Rambo T."/>
            <person name="Currie J."/>
            <person name="Collura K."/>
            <person name="Luo M."/>
            <person name="Yang T."/>
            <person name="Ammiraju J.S.S."/>
            <person name="Engler F."/>
            <person name="Soderlund C."/>
            <person name="Wing R.A."/>
            <person name="Palmer L.E."/>
            <person name="de la Bastide M."/>
            <person name="Spiegel L."/>
            <person name="Nascimento L."/>
            <person name="Zutavern T."/>
            <person name="O'Shaughnessy A."/>
            <person name="Dike S."/>
            <person name="Dedhia N."/>
            <person name="Preston R."/>
            <person name="Balija V."/>
            <person name="McCombie W.R."/>
            <person name="Chow T."/>
            <person name="Chen H."/>
            <person name="Chung M."/>
            <person name="Chen C."/>
            <person name="Shaw J."/>
            <person name="Wu H."/>
            <person name="Hsiao K."/>
            <person name="Chao Y."/>
            <person name="Chu M."/>
            <person name="Cheng C."/>
            <person name="Hour A."/>
            <person name="Lee P."/>
            <person name="Lin S."/>
            <person name="Lin Y."/>
            <person name="Liou J."/>
            <person name="Liu S."/>
            <person name="Hsing Y."/>
            <person name="Raghuvanshi S."/>
            <person name="Mohanty A."/>
            <person name="Bharti A.K."/>
            <person name="Gaur A."/>
            <person name="Gupta V."/>
            <person name="Kumar D."/>
            <person name="Ravi V."/>
            <person name="Vij S."/>
            <person name="Kapur A."/>
            <person name="Khurana P."/>
            <person name="Khurana P."/>
            <person name="Khurana J.P."/>
            <person name="Tyagi A.K."/>
            <person name="Gaikwad K."/>
            <person name="Singh A."/>
            <person name="Dalal V."/>
            <person name="Srivastava S."/>
            <person name="Dixit A."/>
            <person name="Pal A.K."/>
            <person name="Ghazi I.A."/>
            <person name="Yadav M."/>
            <person name="Pandit A."/>
            <person name="Bhargava A."/>
            <person name="Sureshbabu K."/>
            <person name="Batra K."/>
            <person name="Sharma T.R."/>
            <person name="Mohapatra T."/>
            <person name="Singh N.K."/>
            <person name="Messing J."/>
            <person name="Nelson A.B."/>
            <person name="Fuks G."/>
            <person name="Kavchok S."/>
            <person name="Keizer G."/>
            <person name="Linton E."/>
            <person name="Llaca V."/>
            <person name="Song R."/>
            <person name="Tanyolac B."/>
            <person name="Young S."/>
            <person name="Ho-Il K."/>
            <person name="Hahn J.H."/>
            <person name="Sangsakoo G."/>
            <person name="Vanavichit A."/>
            <person name="de Mattos Luiz.A.T."/>
            <person name="Zimmer P.D."/>
            <person name="Malone G."/>
            <person name="Dellagostin O."/>
            <person name="de Oliveira A.C."/>
            <person name="Bevan M."/>
            <person name="Bancroft I."/>
            <person name="Minx P."/>
            <person name="Cordum H."/>
            <person name="Wilson R."/>
            <person name="Cheng Z."/>
            <person name="Jin W."/>
            <person name="Jiang J."/>
            <person name="Leong S.A."/>
            <person name="Iwama H."/>
            <person name="Gojobori T."/>
            <person name="Itoh T."/>
            <person name="Niimura Y."/>
            <person name="Fujii Y."/>
            <person name="Habara T."/>
            <person name="Sakai H."/>
            <person name="Sato Y."/>
            <person name="Wilson G."/>
            <person name="Kumar K."/>
            <person name="McCouch S."/>
            <person name="Juretic N."/>
            <person name="Hoen D."/>
            <person name="Wright S."/>
            <person name="Bruskiewich R."/>
            <person name="Bureau T."/>
            <person name="Miyao A."/>
            <person name="Hirochika H."/>
            <person name="Nishikawa T."/>
            <person name="Kadowaki K."/>
            <person name="Sugiura M."/>
            <person name="Burr B."/>
            <person name="Sasaki T."/>
        </authorList>
    </citation>
    <scope>NUCLEOTIDE SEQUENCE [LARGE SCALE GENOMIC DNA]</scope>
    <source>
        <strain evidence="3">cv. Nipponbare</strain>
    </source>
</reference>
<reference evidence="3" key="2">
    <citation type="journal article" date="2008" name="Nucleic Acids Res.">
        <title>The rice annotation project database (RAP-DB): 2008 update.</title>
        <authorList>
            <consortium name="The rice annotation project (RAP)"/>
        </authorList>
    </citation>
    <scope>GENOME REANNOTATION</scope>
    <source>
        <strain evidence="3">cv. Nipponbare</strain>
    </source>
</reference>
<organism evidence="2 3">
    <name type="scientific">Oryza sativa subsp. japonica</name>
    <name type="common">Rice</name>
    <dbReference type="NCBI Taxonomy" id="39947"/>
    <lineage>
        <taxon>Eukaryota</taxon>
        <taxon>Viridiplantae</taxon>
        <taxon>Streptophyta</taxon>
        <taxon>Embryophyta</taxon>
        <taxon>Tracheophyta</taxon>
        <taxon>Spermatophyta</taxon>
        <taxon>Magnoliopsida</taxon>
        <taxon>Liliopsida</taxon>
        <taxon>Poales</taxon>
        <taxon>Poaceae</taxon>
        <taxon>BOP clade</taxon>
        <taxon>Oryzoideae</taxon>
        <taxon>Oryzeae</taxon>
        <taxon>Oryzinae</taxon>
        <taxon>Oryza</taxon>
        <taxon>Oryza sativa</taxon>
    </lineage>
</organism>
<evidence type="ECO:0000313" key="2">
    <source>
        <dbReference type="EMBL" id="BAD33843.1"/>
    </source>
</evidence>
<protein>
    <submittedName>
        <fullName evidence="2">Uncharacterized protein</fullName>
    </submittedName>
</protein>
<proteinExistence type="predicted"/>
<feature type="region of interest" description="Disordered" evidence="1">
    <location>
        <begin position="1"/>
        <end position="34"/>
    </location>
</feature>